<evidence type="ECO:0000313" key="3">
    <source>
        <dbReference type="EMBL" id="MCZ4279791.1"/>
    </source>
</evidence>
<dbReference type="InterPro" id="IPR041238">
    <property type="entry name" value="Rap1a"/>
</dbReference>
<sequence>MQPAIIDSLPDERHSKPTRYGGIIILKYLFVLGAALFLAGCPHQPSQKSYQTAYELSEDEAYDGHSFYERCAYTTMDSRENWREHDICTWYISYVSLRPDVKKATCYPGFPSARETHDTVVNFIRKNPQSHSLTAREVIIQALKGIYPCNR</sequence>
<dbReference type="Pfam" id="PF18602">
    <property type="entry name" value="Rap1a"/>
    <property type="match status" value="1"/>
</dbReference>
<keyword evidence="1" id="KW-0472">Membrane</keyword>
<gene>
    <name evidence="3" type="ORF">O4H49_03305</name>
</gene>
<organism evidence="3 4">
    <name type="scientific">Kiloniella laminariae</name>
    <dbReference type="NCBI Taxonomy" id="454162"/>
    <lineage>
        <taxon>Bacteria</taxon>
        <taxon>Pseudomonadati</taxon>
        <taxon>Pseudomonadota</taxon>
        <taxon>Alphaproteobacteria</taxon>
        <taxon>Rhodospirillales</taxon>
        <taxon>Kiloniellaceae</taxon>
        <taxon>Kiloniella</taxon>
    </lineage>
</organism>
<reference evidence="3" key="1">
    <citation type="submission" date="2022-12" db="EMBL/GenBank/DDBJ databases">
        <title>Bacterial isolates from different developmental stages of Nematostella vectensis.</title>
        <authorList>
            <person name="Fraune S."/>
        </authorList>
    </citation>
    <scope>NUCLEOTIDE SEQUENCE</scope>
    <source>
        <strain evidence="3">G21630-S1</strain>
    </source>
</reference>
<keyword evidence="1" id="KW-0812">Transmembrane</keyword>
<keyword evidence="1" id="KW-1133">Transmembrane helix</keyword>
<dbReference type="EMBL" id="JAPWGY010000001">
    <property type="protein sequence ID" value="MCZ4279791.1"/>
    <property type="molecule type" value="Genomic_DNA"/>
</dbReference>
<accession>A0ABT4LFA5</accession>
<proteinExistence type="predicted"/>
<keyword evidence="4" id="KW-1185">Reference proteome</keyword>
<feature type="transmembrane region" description="Helical" evidence="1">
    <location>
        <begin position="20"/>
        <end position="41"/>
    </location>
</feature>
<evidence type="ECO:0000259" key="2">
    <source>
        <dbReference type="Pfam" id="PF18602"/>
    </source>
</evidence>
<feature type="domain" description="Rap1a immunity protein" evidence="2">
    <location>
        <begin position="64"/>
        <end position="149"/>
    </location>
</feature>
<evidence type="ECO:0000256" key="1">
    <source>
        <dbReference type="SAM" id="Phobius"/>
    </source>
</evidence>
<dbReference type="Gene3D" id="1.10.890.40">
    <property type="match status" value="1"/>
</dbReference>
<comment type="caution">
    <text evidence="3">The sequence shown here is derived from an EMBL/GenBank/DDBJ whole genome shotgun (WGS) entry which is preliminary data.</text>
</comment>
<evidence type="ECO:0000313" key="4">
    <source>
        <dbReference type="Proteomes" id="UP001069802"/>
    </source>
</evidence>
<dbReference type="Proteomes" id="UP001069802">
    <property type="component" value="Unassembled WGS sequence"/>
</dbReference>
<protein>
    <submittedName>
        <fullName evidence="3">Rap1a/Tai family immunity protein</fullName>
    </submittedName>
</protein>
<name>A0ABT4LFA5_9PROT</name>